<dbReference type="PROSITE" id="PS51273">
    <property type="entry name" value="GATASE_TYPE_1"/>
    <property type="match status" value="1"/>
</dbReference>
<dbReference type="SUPFAM" id="SSF52317">
    <property type="entry name" value="Class I glutamine amidotransferase-like"/>
    <property type="match status" value="1"/>
</dbReference>
<evidence type="ECO:0000256" key="2">
    <source>
        <dbReference type="ARBA" id="ARBA00022962"/>
    </source>
</evidence>
<dbReference type="InterPro" id="IPR029062">
    <property type="entry name" value="Class_I_gatase-like"/>
</dbReference>
<dbReference type="PRINTS" id="PR00096">
    <property type="entry name" value="GATASE"/>
</dbReference>
<evidence type="ECO:0000256" key="1">
    <source>
        <dbReference type="ARBA" id="ARBA00012266"/>
    </source>
</evidence>
<accession>A0ABW0EIC2</accession>
<comment type="catalytic activity">
    <reaction evidence="4">
        <text>chorismate + L-glutamine = anthranilate + pyruvate + L-glutamate + H(+)</text>
        <dbReference type="Rhea" id="RHEA:21732"/>
        <dbReference type="ChEBI" id="CHEBI:15361"/>
        <dbReference type="ChEBI" id="CHEBI:15378"/>
        <dbReference type="ChEBI" id="CHEBI:16567"/>
        <dbReference type="ChEBI" id="CHEBI:29748"/>
        <dbReference type="ChEBI" id="CHEBI:29985"/>
        <dbReference type="ChEBI" id="CHEBI:58359"/>
        <dbReference type="EC" id="4.1.3.27"/>
    </reaction>
</comment>
<dbReference type="EC" id="4.1.3.27" evidence="1"/>
<proteinExistence type="predicted"/>
<evidence type="ECO:0000313" key="7">
    <source>
        <dbReference type="EMBL" id="MFC5286702.1"/>
    </source>
</evidence>
<sequence>MTLLDQVLGANPPPFALLHRPESAGADGVDLIVGEMSTPDSVAAAPVSRSHRAGHRTLLMVPHRQITELGYDAIDDGTPLLALSVTAQQRVPLAELAAALPDVPVRLSGGRFDTDDAGYREIVRRVISEEIGTGEGANFVVKRTYLADITDYGPHLALTVFGRLLRREQGAYWTFLVHTGDRVLVGATPERHVSLRDGVAVMNPISGTYRYPPTGPTLPGVLDFLADRKETDELYMVLDEELKMMARLCAGGGRVVGPFLKEMARLAHTEYLIEGRACRGALEILRESMFAPTVTGSPLENACRVIARHESCGRGYYGGVVALIGTDEDGHETMDSAIVIRAADIDPTGRLAISVGATLVRHSDPAAEVQETTAKAAGLLAVFDTDASAAPARPRGPALAEHPAVRAALADRNTSLARFWVSGPAEAGEQDLAGRRVLVLDAEDAFTAMIAHQLRSLGLEVSVRRVGEPRTFDPFDLVVLGPGPGDPRSDGPRVVGLRAAAATLLAQRKPFLAVCLSHQVLAAHLGLELRRRAVPNQGVQRDVALFGATERVGFYNTFAAHCDTDTIIHRGETVTVARDPASGEVHALRAREFASLQFHAESILTVNGVSILSGLLSGLLAGTPARLDMAGWPALTASEHRGIP</sequence>
<dbReference type="RefSeq" id="WP_378244877.1">
    <property type="nucleotide sequence ID" value="NZ_JBHSKF010000002.1"/>
</dbReference>
<dbReference type="Gene3D" id="3.60.120.10">
    <property type="entry name" value="Anthranilate synthase"/>
    <property type="match status" value="1"/>
</dbReference>
<dbReference type="SUPFAM" id="SSF56322">
    <property type="entry name" value="ADC synthase"/>
    <property type="match status" value="1"/>
</dbReference>
<feature type="domain" description="Chorismate-utilising enzyme C-terminal" evidence="6">
    <location>
        <begin position="117"/>
        <end position="375"/>
    </location>
</feature>
<keyword evidence="8" id="KW-1185">Reference proteome</keyword>
<dbReference type="InterPro" id="IPR005801">
    <property type="entry name" value="ADC_synthase"/>
</dbReference>
<organism evidence="7 8">
    <name type="scientific">Actinokineospora guangxiensis</name>
    <dbReference type="NCBI Taxonomy" id="1490288"/>
    <lineage>
        <taxon>Bacteria</taxon>
        <taxon>Bacillati</taxon>
        <taxon>Actinomycetota</taxon>
        <taxon>Actinomycetes</taxon>
        <taxon>Pseudonocardiales</taxon>
        <taxon>Pseudonocardiaceae</taxon>
        <taxon>Actinokineospora</taxon>
    </lineage>
</organism>
<dbReference type="Gene3D" id="3.40.50.880">
    <property type="match status" value="1"/>
</dbReference>
<keyword evidence="2" id="KW-0315">Glutamine amidotransferase</keyword>
<dbReference type="InterPro" id="IPR006221">
    <property type="entry name" value="TrpG/PapA_dom"/>
</dbReference>
<reference evidence="8" key="1">
    <citation type="journal article" date="2019" name="Int. J. Syst. Evol. Microbiol.">
        <title>The Global Catalogue of Microorganisms (GCM) 10K type strain sequencing project: providing services to taxonomists for standard genome sequencing and annotation.</title>
        <authorList>
            <consortium name="The Broad Institute Genomics Platform"/>
            <consortium name="The Broad Institute Genome Sequencing Center for Infectious Disease"/>
            <person name="Wu L."/>
            <person name="Ma J."/>
        </authorList>
    </citation>
    <scope>NUCLEOTIDE SEQUENCE [LARGE SCALE GENOMIC DNA]</scope>
    <source>
        <strain evidence="8">CCUG 59778</strain>
    </source>
</reference>
<dbReference type="Pfam" id="PF00425">
    <property type="entry name" value="Chorismate_bind"/>
    <property type="match status" value="1"/>
</dbReference>
<gene>
    <name evidence="7" type="ORF">ACFPM7_06535</name>
</gene>
<dbReference type="InterPro" id="IPR019999">
    <property type="entry name" value="Anth_synth_I-like"/>
</dbReference>
<feature type="domain" description="Glutamine amidotransferase" evidence="5">
    <location>
        <begin position="438"/>
        <end position="613"/>
    </location>
</feature>
<dbReference type="InterPro" id="IPR017926">
    <property type="entry name" value="GATASE"/>
</dbReference>
<evidence type="ECO:0000313" key="8">
    <source>
        <dbReference type="Proteomes" id="UP001596157"/>
    </source>
</evidence>
<dbReference type="EMBL" id="JBHSKF010000002">
    <property type="protein sequence ID" value="MFC5286702.1"/>
    <property type="molecule type" value="Genomic_DNA"/>
</dbReference>
<dbReference type="PANTHER" id="PTHR11236">
    <property type="entry name" value="AMINOBENZOATE/ANTHRANILATE SYNTHASE"/>
    <property type="match status" value="1"/>
</dbReference>
<comment type="caution">
    <text evidence="7">The sequence shown here is derived from an EMBL/GenBank/DDBJ whole genome shotgun (WGS) entry which is preliminary data.</text>
</comment>
<dbReference type="PANTHER" id="PTHR11236:SF49">
    <property type="entry name" value="ANTHRANILATE SYNTHASE COMPONENT 1"/>
    <property type="match status" value="1"/>
</dbReference>
<evidence type="ECO:0000259" key="6">
    <source>
        <dbReference type="Pfam" id="PF00425"/>
    </source>
</evidence>
<evidence type="ECO:0000256" key="3">
    <source>
        <dbReference type="ARBA" id="ARBA00023239"/>
    </source>
</evidence>
<dbReference type="CDD" id="cd01743">
    <property type="entry name" value="GATase1_Anthranilate_Synthase"/>
    <property type="match status" value="1"/>
</dbReference>
<dbReference type="Pfam" id="PF00117">
    <property type="entry name" value="GATase"/>
    <property type="match status" value="1"/>
</dbReference>
<dbReference type="InterPro" id="IPR015890">
    <property type="entry name" value="Chorismate_C"/>
</dbReference>
<name>A0ABW0EIC2_9PSEU</name>
<evidence type="ECO:0000256" key="4">
    <source>
        <dbReference type="ARBA" id="ARBA00047683"/>
    </source>
</evidence>
<keyword evidence="3" id="KW-0456">Lyase</keyword>
<dbReference type="PRINTS" id="PR00097">
    <property type="entry name" value="ANTSNTHASEII"/>
</dbReference>
<protein>
    <recommendedName>
        <fullName evidence="1">anthranilate synthase</fullName>
        <ecNumber evidence="1">4.1.3.27</ecNumber>
    </recommendedName>
</protein>
<evidence type="ECO:0000259" key="5">
    <source>
        <dbReference type="Pfam" id="PF00117"/>
    </source>
</evidence>
<dbReference type="Proteomes" id="UP001596157">
    <property type="component" value="Unassembled WGS sequence"/>
</dbReference>